<name>A0AAX1NCF3_9BACT</name>
<protein>
    <submittedName>
        <fullName evidence="3">Outer membrane beta-barrel protein</fullName>
    </submittedName>
</protein>
<keyword evidence="4" id="KW-1185">Reference proteome</keyword>
<dbReference type="EMBL" id="CP076133">
    <property type="protein sequence ID" value="QWG04091.1"/>
    <property type="molecule type" value="Genomic_DNA"/>
</dbReference>
<accession>A0AAX1NCF3</accession>
<dbReference type="Pfam" id="PF13568">
    <property type="entry name" value="OMP_b-brl_2"/>
    <property type="match status" value="1"/>
</dbReference>
<evidence type="ECO:0000313" key="3">
    <source>
        <dbReference type="EMBL" id="QWG04091.1"/>
    </source>
</evidence>
<dbReference type="RefSeq" id="WP_169663585.1">
    <property type="nucleotide sequence ID" value="NZ_CP076133.1"/>
</dbReference>
<dbReference type="AlphaFoldDB" id="A0AAX1NCF3"/>
<dbReference type="KEGG" id="fya:KMW28_24685"/>
<reference evidence="3 4" key="1">
    <citation type="submission" date="2021-05" db="EMBL/GenBank/DDBJ databases">
        <title>Comparative genomic studies on the polysaccharide-degrading batcterial strains of the Flammeovirga genus.</title>
        <authorList>
            <person name="Zewei F."/>
            <person name="Zheng Z."/>
            <person name="Yu L."/>
            <person name="Ruyue G."/>
            <person name="Yanhong M."/>
            <person name="Yuanyuan C."/>
            <person name="Jingyan G."/>
            <person name="Wenjun H."/>
        </authorList>
    </citation>
    <scope>NUCLEOTIDE SEQUENCE [LARGE SCALE GENOMIC DNA]</scope>
    <source>
        <strain evidence="3 4">NBRC:100898</strain>
    </source>
</reference>
<keyword evidence="1" id="KW-0732">Signal</keyword>
<gene>
    <name evidence="3" type="ORF">KMW28_24685</name>
</gene>
<feature type="chain" id="PRO_5043511258" evidence="1">
    <location>
        <begin position="23"/>
        <end position="222"/>
    </location>
</feature>
<feature type="signal peptide" evidence="1">
    <location>
        <begin position="1"/>
        <end position="22"/>
    </location>
</feature>
<dbReference type="SUPFAM" id="SSF56925">
    <property type="entry name" value="OMPA-like"/>
    <property type="match status" value="1"/>
</dbReference>
<proteinExistence type="predicted"/>
<dbReference type="InterPro" id="IPR025665">
    <property type="entry name" value="Beta-barrel_OMP_2"/>
</dbReference>
<organism evidence="3 4">
    <name type="scientific">Flammeovirga yaeyamensis</name>
    <dbReference type="NCBI Taxonomy" id="367791"/>
    <lineage>
        <taxon>Bacteria</taxon>
        <taxon>Pseudomonadati</taxon>
        <taxon>Bacteroidota</taxon>
        <taxon>Cytophagia</taxon>
        <taxon>Cytophagales</taxon>
        <taxon>Flammeovirgaceae</taxon>
        <taxon>Flammeovirga</taxon>
    </lineage>
</organism>
<evidence type="ECO:0000256" key="1">
    <source>
        <dbReference type="SAM" id="SignalP"/>
    </source>
</evidence>
<feature type="domain" description="Outer membrane protein beta-barrel" evidence="2">
    <location>
        <begin position="24"/>
        <end position="195"/>
    </location>
</feature>
<evidence type="ECO:0000259" key="2">
    <source>
        <dbReference type="Pfam" id="PF13568"/>
    </source>
</evidence>
<dbReference type="InterPro" id="IPR011250">
    <property type="entry name" value="OMP/PagP_B-barrel"/>
</dbReference>
<sequence>MKRLTKLLTIIFVALLCYQTNAQTIGIKGGLNLATLNEKDNDGTYSDNYDMNPGFHFGLTVDVPLNEFLSFEPGLLLTTKGMKYEDELIGLNLSGHANLYYIDVPLNLKATHEFGSGVKLYGTIGPYVGMGLSGKIKATLEFQGDEQTEEEEIKWGSNQDEDTFKRLDMGLTFGAGVEINSILLGLSYDLGLSNISTNQDNGMSVKNRVLKFSVGYRFLSKN</sequence>
<evidence type="ECO:0000313" key="4">
    <source>
        <dbReference type="Proteomes" id="UP000678679"/>
    </source>
</evidence>
<dbReference type="Proteomes" id="UP000678679">
    <property type="component" value="Chromosome 2"/>
</dbReference>